<sequence>MTNINSASVDAALRQVRGTVAGLRQKVAAADARMQQIAQDINALKEAPISFEDWSKYLKDYIQRRGANWPDSVFMMKVSSGESRFPGDPLIGVGAREWREFEGGTSPLFGAEAYLSKITEGDVFSALCAVAPKLVHARLVSSLKARGTRFGTDLLPVPQRKLLVAKLELEHKTLETQRAGLQAEIDELVTGLGL</sequence>
<organism evidence="2 3">
    <name type="scientific">Aromatoleum toluvorans</name>
    <dbReference type="NCBI Taxonomy" id="92002"/>
    <lineage>
        <taxon>Bacteria</taxon>
        <taxon>Pseudomonadati</taxon>
        <taxon>Pseudomonadota</taxon>
        <taxon>Betaproteobacteria</taxon>
        <taxon>Rhodocyclales</taxon>
        <taxon>Rhodocyclaceae</taxon>
        <taxon>Aromatoleum</taxon>
    </lineage>
</organism>
<proteinExistence type="predicted"/>
<protein>
    <submittedName>
        <fullName evidence="2">Uncharacterized protein</fullName>
    </submittedName>
</protein>
<dbReference type="EMBL" id="WTVN01000071">
    <property type="protein sequence ID" value="NMG46417.1"/>
    <property type="molecule type" value="Genomic_DNA"/>
</dbReference>
<reference evidence="2 3" key="1">
    <citation type="submission" date="2019-12" db="EMBL/GenBank/DDBJ databases">
        <title>Comparative genomics gives insights into the taxonomy of the Azoarcus-Aromatoleum group and reveals separate origins of nif in the plant-associated Azoarcus and non-plant-associated Aromatoleum sub-groups.</title>
        <authorList>
            <person name="Lafos M."/>
            <person name="Maluk M."/>
            <person name="Batista M."/>
            <person name="Junghare M."/>
            <person name="Carmona M."/>
            <person name="Faoro H."/>
            <person name="Cruz L.M."/>
            <person name="Battistoni F."/>
            <person name="De Souza E."/>
            <person name="Pedrosa F."/>
            <person name="Chen W.-M."/>
            <person name="Poole P.S."/>
            <person name="Dixon R.A."/>
            <person name="James E.K."/>
        </authorList>
    </citation>
    <scope>NUCLEOTIDE SEQUENCE [LARGE SCALE GENOMIC DNA]</scope>
    <source>
        <strain evidence="2 3">Td21</strain>
    </source>
</reference>
<feature type="coiled-coil region" evidence="1">
    <location>
        <begin position="20"/>
        <end position="47"/>
    </location>
</feature>
<evidence type="ECO:0000313" key="2">
    <source>
        <dbReference type="EMBL" id="NMG46417.1"/>
    </source>
</evidence>
<evidence type="ECO:0000313" key="3">
    <source>
        <dbReference type="Proteomes" id="UP000623795"/>
    </source>
</evidence>
<comment type="caution">
    <text evidence="2">The sequence shown here is derived from an EMBL/GenBank/DDBJ whole genome shotgun (WGS) entry which is preliminary data.</text>
</comment>
<gene>
    <name evidence="2" type="ORF">GPA22_22115</name>
</gene>
<dbReference type="RefSeq" id="WP_169258240.1">
    <property type="nucleotide sequence ID" value="NZ_WTVN01000071.1"/>
</dbReference>
<accession>A0ABX1Q6B3</accession>
<keyword evidence="1" id="KW-0175">Coiled coil</keyword>
<keyword evidence="3" id="KW-1185">Reference proteome</keyword>
<evidence type="ECO:0000256" key="1">
    <source>
        <dbReference type="SAM" id="Coils"/>
    </source>
</evidence>
<dbReference type="Proteomes" id="UP000623795">
    <property type="component" value="Unassembled WGS sequence"/>
</dbReference>
<name>A0ABX1Q6B3_9RHOO</name>